<proteinExistence type="predicted"/>
<reference evidence="2" key="1">
    <citation type="submission" date="2016-10" db="EMBL/GenBank/DDBJ databases">
        <authorList>
            <person name="Varghese N."/>
            <person name="Submissions S."/>
        </authorList>
    </citation>
    <scope>NUCLEOTIDE SEQUENCE [LARGE SCALE GENOMIC DNA]</scope>
    <source>
        <strain evidence="2">DSM 45789</strain>
    </source>
</reference>
<organism evidence="1 2">
    <name type="scientific">Marininema halotolerans</name>
    <dbReference type="NCBI Taxonomy" id="1155944"/>
    <lineage>
        <taxon>Bacteria</taxon>
        <taxon>Bacillati</taxon>
        <taxon>Bacillota</taxon>
        <taxon>Bacilli</taxon>
        <taxon>Bacillales</taxon>
        <taxon>Thermoactinomycetaceae</taxon>
        <taxon>Marininema</taxon>
    </lineage>
</organism>
<dbReference type="OrthoDB" id="2989721at2"/>
<dbReference type="Proteomes" id="UP000198660">
    <property type="component" value="Unassembled WGS sequence"/>
</dbReference>
<gene>
    <name evidence="1" type="ORF">SAMN05444972_10588</name>
</gene>
<evidence type="ECO:0000313" key="2">
    <source>
        <dbReference type="Proteomes" id="UP000198660"/>
    </source>
</evidence>
<accession>A0A1I6RH16</accession>
<dbReference type="RefSeq" id="WP_091836333.1">
    <property type="nucleotide sequence ID" value="NZ_FPAA01000005.1"/>
</dbReference>
<name>A0A1I6RH16_9BACL</name>
<protein>
    <submittedName>
        <fullName evidence="1">Uncharacterized protein</fullName>
    </submittedName>
</protein>
<sequence length="191" mass="21464">MSNSQIQSVLANSMKADEIISVYTDRNDPSSFSAGVITALSNQHIVMRHVTPDGLSDGYLVRRVDDIFRIDVKGKYEERLKQLYTLQGQSHDHLLLPDVHEKNEVNLILQCLTHAKEHRDIVSLSIDDTGELDDLVGFVKEIGDDVVEISCVNDQGFSDGGSFIFLQDILKLNMRTTDEKILALLFDNQCN</sequence>
<keyword evidence="2" id="KW-1185">Reference proteome</keyword>
<evidence type="ECO:0000313" key="1">
    <source>
        <dbReference type="EMBL" id="SFS64021.1"/>
    </source>
</evidence>
<dbReference type="EMBL" id="FPAA01000005">
    <property type="protein sequence ID" value="SFS64021.1"/>
    <property type="molecule type" value="Genomic_DNA"/>
</dbReference>
<dbReference type="AlphaFoldDB" id="A0A1I6RH16"/>